<proteinExistence type="predicted"/>
<feature type="transmembrane region" description="Helical" evidence="1">
    <location>
        <begin position="294"/>
        <end position="313"/>
    </location>
</feature>
<name>A0A8H6YSZ6_9AGAR</name>
<comment type="caution">
    <text evidence="2">The sequence shown here is derived from an EMBL/GenBank/DDBJ whole genome shotgun (WGS) entry which is preliminary data.</text>
</comment>
<keyword evidence="3" id="KW-1185">Reference proteome</keyword>
<dbReference type="OrthoDB" id="3234297at2759"/>
<feature type="transmembrane region" description="Helical" evidence="1">
    <location>
        <begin position="174"/>
        <end position="194"/>
    </location>
</feature>
<dbReference type="EMBL" id="JACAZH010000007">
    <property type="protein sequence ID" value="KAF7364054.1"/>
    <property type="molecule type" value="Genomic_DNA"/>
</dbReference>
<feature type="transmembrane region" description="Helical" evidence="1">
    <location>
        <begin position="245"/>
        <end position="264"/>
    </location>
</feature>
<organism evidence="2 3">
    <name type="scientific">Mycena sanguinolenta</name>
    <dbReference type="NCBI Taxonomy" id="230812"/>
    <lineage>
        <taxon>Eukaryota</taxon>
        <taxon>Fungi</taxon>
        <taxon>Dikarya</taxon>
        <taxon>Basidiomycota</taxon>
        <taxon>Agaricomycotina</taxon>
        <taxon>Agaricomycetes</taxon>
        <taxon>Agaricomycetidae</taxon>
        <taxon>Agaricales</taxon>
        <taxon>Marasmiineae</taxon>
        <taxon>Mycenaceae</taxon>
        <taxon>Mycena</taxon>
    </lineage>
</organism>
<protein>
    <submittedName>
        <fullName evidence="2">Uncharacterized protein</fullName>
    </submittedName>
</protein>
<dbReference type="AlphaFoldDB" id="A0A8H6YSZ6"/>
<evidence type="ECO:0000256" key="1">
    <source>
        <dbReference type="SAM" id="Phobius"/>
    </source>
</evidence>
<keyword evidence="1" id="KW-0472">Membrane</keyword>
<reference evidence="2" key="1">
    <citation type="submission" date="2020-05" db="EMBL/GenBank/DDBJ databases">
        <title>Mycena genomes resolve the evolution of fungal bioluminescence.</title>
        <authorList>
            <person name="Tsai I.J."/>
        </authorList>
    </citation>
    <scope>NUCLEOTIDE SEQUENCE</scope>
    <source>
        <strain evidence="2">160909Yilan</strain>
    </source>
</reference>
<feature type="transmembrane region" description="Helical" evidence="1">
    <location>
        <begin position="56"/>
        <end position="83"/>
    </location>
</feature>
<evidence type="ECO:0000313" key="2">
    <source>
        <dbReference type="EMBL" id="KAF7364054.1"/>
    </source>
</evidence>
<sequence length="480" mass="53543">MVNEENGTAYYTGIGSCWAHHCVNRNEWVHAHSPVPFPFCSSCETGLWSGHSFFQTIVLCSVHIFTMAKLGWSATVLALFALLPFAASQSFLPANSTFSFPTPLSIYDSTFPDYISAMCIEPSKITIDQCFVGDYNWTRCPNTDVAGILVRVSTYLANFLLGIILMYSPEDTETSVWAQLLTVYSLLVSGVIAIGNTNLSRFHSEMTIFLVMSPLSTSLFIYAILGLCGRKHRLDNILSGRREHLLPRLLVITYVVLSVAILLFNSSATESHFAPNPCDLNSAAKATARAFNNLLFIPYAGLIPVVIFAILAVDYNDGFIGAVAFAAMLPFLLIVISFVCGIVRQRHRLAKEFREQNNRWKIWVTWDVLAEQYPFMHFCGVFFIPMIYWVLVNELQTLGTPDNLFSLSFGQVLAVFVVLPPLWQVIQMAPKARGWFMNLRVVCFVTGRPKVTPLVRVYSLEDGVAEKNASTAGPSEWMSA</sequence>
<feature type="transmembrane region" description="Helical" evidence="1">
    <location>
        <begin position="148"/>
        <end position="168"/>
    </location>
</feature>
<feature type="transmembrane region" description="Helical" evidence="1">
    <location>
        <begin position="403"/>
        <end position="423"/>
    </location>
</feature>
<feature type="transmembrane region" description="Helical" evidence="1">
    <location>
        <begin position="206"/>
        <end position="225"/>
    </location>
</feature>
<keyword evidence="1" id="KW-1133">Transmembrane helix</keyword>
<dbReference type="Proteomes" id="UP000623467">
    <property type="component" value="Unassembled WGS sequence"/>
</dbReference>
<gene>
    <name evidence="2" type="ORF">MSAN_01064200</name>
</gene>
<keyword evidence="1" id="KW-0812">Transmembrane</keyword>
<evidence type="ECO:0000313" key="3">
    <source>
        <dbReference type="Proteomes" id="UP000623467"/>
    </source>
</evidence>
<feature type="transmembrane region" description="Helical" evidence="1">
    <location>
        <begin position="319"/>
        <end position="343"/>
    </location>
</feature>
<accession>A0A8H6YSZ6</accession>
<feature type="transmembrane region" description="Helical" evidence="1">
    <location>
        <begin position="364"/>
        <end position="391"/>
    </location>
</feature>